<keyword evidence="1" id="KW-1133">Transmembrane helix</keyword>
<keyword evidence="1" id="KW-0472">Membrane</keyword>
<dbReference type="Proteomes" id="UP000028521">
    <property type="component" value="Unassembled WGS sequence"/>
</dbReference>
<feature type="transmembrane region" description="Helical" evidence="1">
    <location>
        <begin position="78"/>
        <end position="96"/>
    </location>
</feature>
<dbReference type="OrthoDB" id="981524at2"/>
<reference evidence="2 3" key="1">
    <citation type="journal article" date="2014" name="Genome Announc.">
        <title>Draft Genome Sequence of the Algicidal Bacterium Mangrovimonas yunxiaonensis Strain LY01.</title>
        <authorList>
            <person name="Li Y."/>
            <person name="Zhu H."/>
            <person name="Li C."/>
            <person name="Zhang H."/>
            <person name="Chen Z."/>
            <person name="Zheng W."/>
            <person name="Xu H."/>
            <person name="Zheng T."/>
        </authorList>
    </citation>
    <scope>NUCLEOTIDE SEQUENCE [LARGE SCALE GENOMIC DNA]</scope>
    <source>
        <strain evidence="2 3">LY01</strain>
    </source>
</reference>
<protein>
    <submittedName>
        <fullName evidence="2">Uncharacterized protein</fullName>
    </submittedName>
</protein>
<dbReference type="EMBL" id="JPFK01000002">
    <property type="protein sequence ID" value="KFB02252.1"/>
    <property type="molecule type" value="Genomic_DNA"/>
</dbReference>
<dbReference type="RefSeq" id="WP_036118070.1">
    <property type="nucleotide sequence ID" value="NZ_BMET01000002.1"/>
</dbReference>
<sequence>MNNTLKHIKHTGFIAPKDYFKSFDKALLQQIDDKNPLTQTNPHGFEVPENYFTQVDGKVLKAIAHSPKVLTLPVLKKAVYATAIAASMVLALVIFTQKSQVAFGDLETSALETYIEQNFDLQDVAPLIEGNMTTTGFYEVTFSEEPLDDYILNHTSIEDLIPE</sequence>
<gene>
    <name evidence="2" type="ORF">IA57_01030</name>
</gene>
<keyword evidence="3" id="KW-1185">Reference proteome</keyword>
<keyword evidence="1" id="KW-0812">Transmembrane</keyword>
<dbReference type="AlphaFoldDB" id="A0A084TNG6"/>
<proteinExistence type="predicted"/>
<dbReference type="STRING" id="1197477.IA57_01030"/>
<organism evidence="2 3">
    <name type="scientific">Mangrovimonas yunxiaonensis</name>
    <dbReference type="NCBI Taxonomy" id="1197477"/>
    <lineage>
        <taxon>Bacteria</taxon>
        <taxon>Pseudomonadati</taxon>
        <taxon>Bacteroidota</taxon>
        <taxon>Flavobacteriia</taxon>
        <taxon>Flavobacteriales</taxon>
        <taxon>Flavobacteriaceae</taxon>
        <taxon>Mangrovimonas</taxon>
    </lineage>
</organism>
<name>A0A084TNG6_9FLAO</name>
<reference evidence="3" key="2">
    <citation type="submission" date="2014-07" db="EMBL/GenBank/DDBJ databases">
        <title>Genome sequence of Mangrovimonas yunxiaonensis.</title>
        <authorList>
            <person name="Li Y."/>
            <person name="Zheng T."/>
        </authorList>
    </citation>
    <scope>NUCLEOTIDE SEQUENCE [LARGE SCALE GENOMIC DNA]</scope>
    <source>
        <strain evidence="3">LY01</strain>
    </source>
</reference>
<evidence type="ECO:0000313" key="2">
    <source>
        <dbReference type="EMBL" id="KFB02252.1"/>
    </source>
</evidence>
<evidence type="ECO:0000313" key="3">
    <source>
        <dbReference type="Proteomes" id="UP000028521"/>
    </source>
</evidence>
<evidence type="ECO:0000256" key="1">
    <source>
        <dbReference type="SAM" id="Phobius"/>
    </source>
</evidence>
<comment type="caution">
    <text evidence="2">The sequence shown here is derived from an EMBL/GenBank/DDBJ whole genome shotgun (WGS) entry which is preliminary data.</text>
</comment>
<accession>A0A084TNG6</accession>